<dbReference type="InterPro" id="IPR051531">
    <property type="entry name" value="N-acetyltransferase"/>
</dbReference>
<evidence type="ECO:0000313" key="2">
    <source>
        <dbReference type="EMBL" id="MVB10476.1"/>
    </source>
</evidence>
<reference evidence="2 3" key="1">
    <citation type="submission" date="2019-09" db="EMBL/GenBank/DDBJ databases">
        <title>Genome sequence of Clostridium sp. EA1.</title>
        <authorList>
            <person name="Poehlein A."/>
            <person name="Bengelsdorf F.R."/>
            <person name="Daniel R."/>
        </authorList>
    </citation>
    <scope>NUCLEOTIDE SEQUENCE [LARGE SCALE GENOMIC DNA]</scope>
    <source>
        <strain evidence="2 3">EA1</strain>
    </source>
</reference>
<comment type="caution">
    <text evidence="2">The sequence shown here is derived from an EMBL/GenBank/DDBJ whole genome shotgun (WGS) entry which is preliminary data.</text>
</comment>
<dbReference type="PANTHER" id="PTHR43792">
    <property type="entry name" value="GNAT FAMILY, PUTATIVE (AFU_ORTHOLOGUE AFUA_3G00765)-RELATED-RELATED"/>
    <property type="match status" value="1"/>
</dbReference>
<dbReference type="GO" id="GO:0016747">
    <property type="term" value="F:acyltransferase activity, transferring groups other than amino-acyl groups"/>
    <property type="evidence" value="ECO:0007669"/>
    <property type="project" value="InterPro"/>
</dbReference>
<feature type="domain" description="N-acetyltransferase" evidence="1">
    <location>
        <begin position="2"/>
        <end position="74"/>
    </location>
</feature>
<dbReference type="Proteomes" id="UP000469440">
    <property type="component" value="Unassembled WGS sequence"/>
</dbReference>
<evidence type="ECO:0000259" key="1">
    <source>
        <dbReference type="Pfam" id="PF13302"/>
    </source>
</evidence>
<dbReference type="Gene3D" id="3.40.630.30">
    <property type="match status" value="1"/>
</dbReference>
<dbReference type="AlphaFoldDB" id="A0A6N8HXD3"/>
<organism evidence="2 3">
    <name type="scientific">Caproicibacter fermentans</name>
    <dbReference type="NCBI Taxonomy" id="2576756"/>
    <lineage>
        <taxon>Bacteria</taxon>
        <taxon>Bacillati</taxon>
        <taxon>Bacillota</taxon>
        <taxon>Clostridia</taxon>
        <taxon>Eubacteriales</taxon>
        <taxon>Acutalibacteraceae</taxon>
        <taxon>Caproicibacter</taxon>
    </lineage>
</organism>
<sequence>MVGSVDFKAPPDQNGEVEIGYGLGNKYEHHGYMTEAVQAMCEWTFKQESVKHVTAETETGNLPSQKVLTRCRFKLFRQGETYWWKR</sequence>
<accession>A0A6N8HXD3</accession>
<evidence type="ECO:0000313" key="3">
    <source>
        <dbReference type="Proteomes" id="UP000469440"/>
    </source>
</evidence>
<dbReference type="EMBL" id="VWXL01000035">
    <property type="protein sequence ID" value="MVB10476.1"/>
    <property type="molecule type" value="Genomic_DNA"/>
</dbReference>
<dbReference type="InterPro" id="IPR016181">
    <property type="entry name" value="Acyl_CoA_acyltransferase"/>
</dbReference>
<dbReference type="InterPro" id="IPR000182">
    <property type="entry name" value="GNAT_dom"/>
</dbReference>
<keyword evidence="2" id="KW-0808">Transferase</keyword>
<proteinExistence type="predicted"/>
<dbReference type="Pfam" id="PF13302">
    <property type="entry name" value="Acetyltransf_3"/>
    <property type="match status" value="1"/>
</dbReference>
<dbReference type="SUPFAM" id="SSF55729">
    <property type="entry name" value="Acyl-CoA N-acyltransferases (Nat)"/>
    <property type="match status" value="1"/>
</dbReference>
<protein>
    <submittedName>
        <fullName evidence="2">Acetyltransferase (GNAT) domain protein</fullName>
    </submittedName>
</protein>
<dbReference type="PANTHER" id="PTHR43792:SF13">
    <property type="entry name" value="ACETYLTRANSFERASE"/>
    <property type="match status" value="1"/>
</dbReference>
<gene>
    <name evidence="2" type="ORF">CAFE_11660</name>
</gene>
<keyword evidence="3" id="KW-1185">Reference proteome</keyword>
<name>A0A6N8HXD3_9FIRM</name>